<dbReference type="EMBL" id="CP061169">
    <property type="protein sequence ID" value="QPZ39422.1"/>
    <property type="molecule type" value="Genomic_DNA"/>
</dbReference>
<dbReference type="InterPro" id="IPR000917">
    <property type="entry name" value="Sulfatase_N"/>
</dbReference>
<evidence type="ECO:0000313" key="6">
    <source>
        <dbReference type="EMBL" id="QPZ39422.1"/>
    </source>
</evidence>
<dbReference type="InterPro" id="IPR017850">
    <property type="entry name" value="Alkaline_phosphatase_core_sf"/>
</dbReference>
<evidence type="ECO:0000256" key="4">
    <source>
        <dbReference type="ARBA" id="ARBA00022837"/>
    </source>
</evidence>
<comment type="similarity">
    <text evidence="1">Belongs to the sulfatase family.</text>
</comment>
<dbReference type="Pfam" id="PF00884">
    <property type="entry name" value="Sulfatase"/>
    <property type="match status" value="1"/>
</dbReference>
<dbReference type="InterPro" id="IPR024607">
    <property type="entry name" value="Sulfatase_CS"/>
</dbReference>
<feature type="domain" description="Sulfatase N-terminal" evidence="5">
    <location>
        <begin position="8"/>
        <end position="329"/>
    </location>
</feature>
<name>A0ABX6YM72_9MICO</name>
<gene>
    <name evidence="6" type="ORF">HCR76_05005</name>
</gene>
<dbReference type="RefSeq" id="WP_166988802.1">
    <property type="nucleotide sequence ID" value="NZ_CP061169.1"/>
</dbReference>
<dbReference type="PANTHER" id="PTHR42693:SF33">
    <property type="entry name" value="ARYLSULFATASE"/>
    <property type="match status" value="1"/>
</dbReference>
<dbReference type="PROSITE" id="PS00523">
    <property type="entry name" value="SULFATASE_1"/>
    <property type="match status" value="1"/>
</dbReference>
<evidence type="ECO:0000256" key="1">
    <source>
        <dbReference type="ARBA" id="ARBA00008779"/>
    </source>
</evidence>
<accession>A0ABX6YM72</accession>
<evidence type="ECO:0000256" key="3">
    <source>
        <dbReference type="ARBA" id="ARBA00022801"/>
    </source>
</evidence>
<reference evidence="6 7" key="1">
    <citation type="submission" date="2020-12" db="EMBL/GenBank/DDBJ databases">
        <title>Microbacterium sp. HY060.</title>
        <authorList>
            <person name="Zhou J."/>
        </authorList>
    </citation>
    <scope>NUCLEOTIDE SEQUENCE [LARGE SCALE GENOMIC DNA]</scope>
    <source>
        <strain evidence="6 7">HY60</strain>
    </source>
</reference>
<dbReference type="SUPFAM" id="SSF53649">
    <property type="entry name" value="Alkaline phosphatase-like"/>
    <property type="match status" value="1"/>
</dbReference>
<keyword evidence="7" id="KW-1185">Reference proteome</keyword>
<dbReference type="PANTHER" id="PTHR42693">
    <property type="entry name" value="ARYLSULFATASE FAMILY MEMBER"/>
    <property type="match status" value="1"/>
</dbReference>
<evidence type="ECO:0000256" key="2">
    <source>
        <dbReference type="ARBA" id="ARBA00022723"/>
    </source>
</evidence>
<organism evidence="6 7">
    <name type="scientific">Paramicrobacterium chengjingii</name>
    <dbReference type="NCBI Taxonomy" id="2769067"/>
    <lineage>
        <taxon>Bacteria</taxon>
        <taxon>Bacillati</taxon>
        <taxon>Actinomycetota</taxon>
        <taxon>Actinomycetes</taxon>
        <taxon>Micrococcales</taxon>
        <taxon>Microbacteriaceae</taxon>
        <taxon>Paramicrobacterium</taxon>
    </lineage>
</organism>
<keyword evidence="4" id="KW-0106">Calcium</keyword>
<evidence type="ECO:0000313" key="7">
    <source>
        <dbReference type="Proteomes" id="UP000662814"/>
    </source>
</evidence>
<sequence>MSDKTESPNVVILYSDDLGWGDLPSFGAHELETPSLDGLCNAGVRLPQWYSNSPVCSPSRAALLTGRYPAHAGVESILGGERGTPGLPAQETLASRLRERGYRTGIFGKWHLGAGHDHSPLNFGFDESFGFRAGCVDYYSHIYYWGERNPVHDLWDGDEEVWDNGEYLTLTLGDRAADFISRNAEDPFFLYVPFNAPHYPLHAPQRYVERFAHLPDDRRMVAAMITAMDDAIGVILDALEAQGVRDNTLVFFSSDNGPSAESRNWLNGEETSYAGGSAGGLRGTKGSLFEGGIRVPAIVSWLDGGIPSGQEYRGVGAMMDVLPTIVHAVDEHPPADPDIDGCSLLDRLREPDRDHSNERALFWSHDGQWAVRKGDLKLVVSAQEGMTPPHSVDEAVFDLSTDVAEKCDVSRDHPHATVELKQHLEAFRAKNREWHLARAEST</sequence>
<proteinExistence type="inferred from homology"/>
<dbReference type="Gene3D" id="3.30.1120.10">
    <property type="match status" value="1"/>
</dbReference>
<keyword evidence="3" id="KW-0378">Hydrolase</keyword>
<protein>
    <submittedName>
        <fullName evidence="6">Sulfatase-like hydrolase/transferase</fullName>
    </submittedName>
</protein>
<keyword evidence="2" id="KW-0479">Metal-binding</keyword>
<dbReference type="InterPro" id="IPR050738">
    <property type="entry name" value="Sulfatase"/>
</dbReference>
<dbReference type="Gene3D" id="3.40.720.10">
    <property type="entry name" value="Alkaline Phosphatase, subunit A"/>
    <property type="match status" value="1"/>
</dbReference>
<dbReference type="Proteomes" id="UP000662814">
    <property type="component" value="Chromosome"/>
</dbReference>
<evidence type="ECO:0000259" key="5">
    <source>
        <dbReference type="Pfam" id="PF00884"/>
    </source>
</evidence>